<evidence type="ECO:0000313" key="2">
    <source>
        <dbReference type="Proteomes" id="UP000070255"/>
    </source>
</evidence>
<dbReference type="Gene3D" id="3.30.450.150">
    <property type="entry name" value="Haem-degrading domain"/>
    <property type="match status" value="1"/>
</dbReference>
<accession>A0ABR5TGS9</accession>
<organism evidence="1 2">
    <name type="scientific">Burkholderia savannae</name>
    <dbReference type="NCBI Taxonomy" id="1637837"/>
    <lineage>
        <taxon>Bacteria</taxon>
        <taxon>Pseudomonadati</taxon>
        <taxon>Pseudomonadota</taxon>
        <taxon>Betaproteobacteria</taxon>
        <taxon>Burkholderiales</taxon>
        <taxon>Burkholderiaceae</taxon>
        <taxon>Burkholderia</taxon>
        <taxon>pseudomallei group</taxon>
    </lineage>
</organism>
<dbReference type="Proteomes" id="UP000070255">
    <property type="component" value="Unassembled WGS sequence"/>
</dbReference>
<dbReference type="EMBL" id="LNJQ01000001">
    <property type="protein sequence ID" value="KWZ43079.1"/>
    <property type="molecule type" value="Genomic_DNA"/>
</dbReference>
<protein>
    <recommendedName>
        <fullName evidence="3">Heme-binding protein</fullName>
    </recommendedName>
</protein>
<reference evidence="1 2" key="1">
    <citation type="submission" date="2015-11" db="EMBL/GenBank/DDBJ databases">
        <authorList>
            <person name="Sahl J."/>
            <person name="Wagner D."/>
            <person name="Keim P."/>
        </authorList>
    </citation>
    <scope>NUCLEOTIDE SEQUENCE [LARGE SCALE GENOMIC DNA]</scope>
    <source>
        <strain evidence="1 2">BDU18</strain>
    </source>
</reference>
<dbReference type="InterPro" id="IPR038084">
    <property type="entry name" value="PduO/GlcC-like_sf"/>
</dbReference>
<dbReference type="InterPro" id="IPR052517">
    <property type="entry name" value="GlcG_carb_metab_protein"/>
</dbReference>
<proteinExistence type="predicted"/>
<sequence>MSTELTLERARRVVDAGVANAAHLNAAGVAVAIAVVDAGAHLVAFARMDDAFIGAIDLATRKAGTAARFRMPSASLGVLSAGDGPIRSIEHSNGGLVTFGGGLPLLDANGSCVGAVGVSGGTVDDDSAIAQACVDAFATLLNAGQGART</sequence>
<keyword evidence="2" id="KW-1185">Reference proteome</keyword>
<dbReference type="PANTHER" id="PTHR34309:SF1">
    <property type="entry name" value="PROTEIN GLCG"/>
    <property type="match status" value="1"/>
</dbReference>
<dbReference type="Pfam" id="PF03928">
    <property type="entry name" value="HbpS-like"/>
    <property type="match status" value="1"/>
</dbReference>
<comment type="caution">
    <text evidence="1">The sequence shown here is derived from an EMBL/GenBank/DDBJ whole genome shotgun (WGS) entry which is preliminary data.</text>
</comment>
<evidence type="ECO:0000313" key="1">
    <source>
        <dbReference type="EMBL" id="KWZ43079.1"/>
    </source>
</evidence>
<dbReference type="SUPFAM" id="SSF143744">
    <property type="entry name" value="GlcG-like"/>
    <property type="match status" value="1"/>
</dbReference>
<gene>
    <name evidence="1" type="ORF">WS72_09555</name>
</gene>
<dbReference type="PANTHER" id="PTHR34309">
    <property type="entry name" value="SLR1406 PROTEIN"/>
    <property type="match status" value="1"/>
</dbReference>
<dbReference type="RefSeq" id="WP_059574940.1">
    <property type="nucleotide sequence ID" value="NZ_CP013417.1"/>
</dbReference>
<name>A0ABR5TGS9_9BURK</name>
<evidence type="ECO:0008006" key="3">
    <source>
        <dbReference type="Google" id="ProtNLM"/>
    </source>
</evidence>
<dbReference type="InterPro" id="IPR005624">
    <property type="entry name" value="PduO/GlcC-like"/>
</dbReference>